<gene>
    <name evidence="5" type="ORF">WFZ86_02040</name>
</gene>
<sequence length="304" mass="35426">MKVYVIIVTYNGIKWIEKCLNSVFNSTLSINVIVVDNNSSDETVNLIKTKFQQVELLEQKENLGFGGANNLGIKTAYASGADYFFLLNQDAWIEPDTVEKLIEAHLKESEFGIVSPIHLNGAGDALDYKFSKFIEPSRCKQLFSDIYVNKIRNNIYEANFVNAAAWLLSRQCIKKVGGFNPSFFHYGEDVNYVQRIKYHNLKIGVYAHCVVFHDREYRSENHYFENHKEVYKRELLLKISNPNENFSLSKEYLKLYKLFLKSILFFRWEQIKIVTSKYKILNDTNKKAIFKNVSESKKEQPSFL</sequence>
<name>A0ABU9NIV9_9FLAO</name>
<dbReference type="InterPro" id="IPR029044">
    <property type="entry name" value="Nucleotide-diphossugar_trans"/>
</dbReference>
<reference evidence="5 6" key="1">
    <citation type="submission" date="2024-03" db="EMBL/GenBank/DDBJ databases">
        <title>Two novel species of the genus Flavobacterium exhibiting potentially degradation of complex polysaccharides.</title>
        <authorList>
            <person name="Lian X."/>
        </authorList>
    </citation>
    <scope>NUCLEOTIDE SEQUENCE [LARGE SCALE GENOMIC DNA]</scope>
    <source>
        <strain evidence="5 6">N6</strain>
    </source>
</reference>
<evidence type="ECO:0000256" key="2">
    <source>
        <dbReference type="ARBA" id="ARBA00022676"/>
    </source>
</evidence>
<dbReference type="InterPro" id="IPR001173">
    <property type="entry name" value="Glyco_trans_2-like"/>
</dbReference>
<proteinExistence type="inferred from homology"/>
<dbReference type="CDD" id="cd04186">
    <property type="entry name" value="GT_2_like_c"/>
    <property type="match status" value="1"/>
</dbReference>
<comment type="similarity">
    <text evidence="1">Belongs to the glycosyltransferase 2 family.</text>
</comment>
<dbReference type="PANTHER" id="PTHR43179">
    <property type="entry name" value="RHAMNOSYLTRANSFERASE WBBL"/>
    <property type="match status" value="1"/>
</dbReference>
<dbReference type="SUPFAM" id="SSF53448">
    <property type="entry name" value="Nucleotide-diphospho-sugar transferases"/>
    <property type="match status" value="1"/>
</dbReference>
<evidence type="ECO:0000313" key="6">
    <source>
        <dbReference type="Proteomes" id="UP001468798"/>
    </source>
</evidence>
<evidence type="ECO:0000256" key="1">
    <source>
        <dbReference type="ARBA" id="ARBA00006739"/>
    </source>
</evidence>
<accession>A0ABU9NIV9</accession>
<dbReference type="GO" id="GO:0016757">
    <property type="term" value="F:glycosyltransferase activity"/>
    <property type="evidence" value="ECO:0007669"/>
    <property type="project" value="UniProtKB-KW"/>
</dbReference>
<dbReference type="EMBL" id="JBCGDP010000002">
    <property type="protein sequence ID" value="MEM0575263.1"/>
    <property type="molecule type" value="Genomic_DNA"/>
</dbReference>
<keyword evidence="2 5" id="KW-0328">Glycosyltransferase</keyword>
<evidence type="ECO:0000256" key="3">
    <source>
        <dbReference type="ARBA" id="ARBA00022679"/>
    </source>
</evidence>
<dbReference type="Proteomes" id="UP001468798">
    <property type="component" value="Unassembled WGS sequence"/>
</dbReference>
<organism evidence="5 6">
    <name type="scientific">Flavobacterium polysaccharolyticum</name>
    <dbReference type="NCBI Taxonomy" id="3133148"/>
    <lineage>
        <taxon>Bacteria</taxon>
        <taxon>Pseudomonadati</taxon>
        <taxon>Bacteroidota</taxon>
        <taxon>Flavobacteriia</taxon>
        <taxon>Flavobacteriales</taxon>
        <taxon>Flavobacteriaceae</taxon>
        <taxon>Flavobacterium</taxon>
    </lineage>
</organism>
<evidence type="ECO:0000313" key="5">
    <source>
        <dbReference type="EMBL" id="MEM0575263.1"/>
    </source>
</evidence>
<feature type="domain" description="Glycosyltransferase 2-like" evidence="4">
    <location>
        <begin position="5"/>
        <end position="141"/>
    </location>
</feature>
<evidence type="ECO:0000259" key="4">
    <source>
        <dbReference type="Pfam" id="PF00535"/>
    </source>
</evidence>
<dbReference type="RefSeq" id="WP_342690391.1">
    <property type="nucleotide sequence ID" value="NZ_JBCGDP010000002.1"/>
</dbReference>
<keyword evidence="6" id="KW-1185">Reference proteome</keyword>
<protein>
    <submittedName>
        <fullName evidence="5">Glycosyltransferase family 2 protein</fullName>
        <ecNumber evidence="5">2.4.-.-</ecNumber>
    </submittedName>
</protein>
<keyword evidence="3 5" id="KW-0808">Transferase</keyword>
<dbReference type="PANTHER" id="PTHR43179:SF12">
    <property type="entry name" value="GALACTOFURANOSYLTRANSFERASE GLFT2"/>
    <property type="match status" value="1"/>
</dbReference>
<comment type="caution">
    <text evidence="5">The sequence shown here is derived from an EMBL/GenBank/DDBJ whole genome shotgun (WGS) entry which is preliminary data.</text>
</comment>
<dbReference type="EC" id="2.4.-.-" evidence="5"/>
<dbReference type="Pfam" id="PF00535">
    <property type="entry name" value="Glycos_transf_2"/>
    <property type="match status" value="1"/>
</dbReference>
<dbReference type="Gene3D" id="3.90.550.10">
    <property type="entry name" value="Spore Coat Polysaccharide Biosynthesis Protein SpsA, Chain A"/>
    <property type="match status" value="1"/>
</dbReference>